<protein>
    <submittedName>
        <fullName evidence="1">Uncharacterized protein</fullName>
    </submittedName>
</protein>
<name>A0A540K431_MALBA</name>
<reference evidence="1 2" key="1">
    <citation type="journal article" date="2019" name="G3 (Bethesda)">
        <title>Sequencing of a Wild Apple (Malus baccata) Genome Unravels the Differences Between Cultivated and Wild Apple Species Regarding Disease Resistance and Cold Tolerance.</title>
        <authorList>
            <person name="Chen X."/>
        </authorList>
    </citation>
    <scope>NUCLEOTIDE SEQUENCE [LARGE SCALE GENOMIC DNA]</scope>
    <source>
        <strain evidence="2">cv. Shandingzi</strain>
        <tissue evidence="1">Leaves</tissue>
    </source>
</reference>
<dbReference type="EMBL" id="VIEB01006139">
    <property type="protein sequence ID" value="TQD68978.1"/>
    <property type="molecule type" value="Genomic_DNA"/>
</dbReference>
<dbReference type="AlphaFoldDB" id="A0A540K431"/>
<evidence type="ECO:0000313" key="1">
    <source>
        <dbReference type="EMBL" id="TQD68978.1"/>
    </source>
</evidence>
<sequence>MGFPRKWEILIRKSSQRFRSYEERENLVMNEDGIVVQVKLWENLGGFEGV</sequence>
<keyword evidence="2" id="KW-1185">Reference proteome</keyword>
<gene>
    <name evidence="1" type="ORF">C1H46_045489</name>
</gene>
<organism evidence="1 2">
    <name type="scientific">Malus baccata</name>
    <name type="common">Siberian crab apple</name>
    <name type="synonym">Pyrus baccata</name>
    <dbReference type="NCBI Taxonomy" id="106549"/>
    <lineage>
        <taxon>Eukaryota</taxon>
        <taxon>Viridiplantae</taxon>
        <taxon>Streptophyta</taxon>
        <taxon>Embryophyta</taxon>
        <taxon>Tracheophyta</taxon>
        <taxon>Spermatophyta</taxon>
        <taxon>Magnoliopsida</taxon>
        <taxon>eudicotyledons</taxon>
        <taxon>Gunneridae</taxon>
        <taxon>Pentapetalae</taxon>
        <taxon>rosids</taxon>
        <taxon>fabids</taxon>
        <taxon>Rosales</taxon>
        <taxon>Rosaceae</taxon>
        <taxon>Amygdaloideae</taxon>
        <taxon>Maleae</taxon>
        <taxon>Malus</taxon>
    </lineage>
</organism>
<comment type="caution">
    <text evidence="1">The sequence shown here is derived from an EMBL/GenBank/DDBJ whole genome shotgun (WGS) entry which is preliminary data.</text>
</comment>
<accession>A0A540K431</accession>
<dbReference type="Proteomes" id="UP000315295">
    <property type="component" value="Unassembled WGS sequence"/>
</dbReference>
<evidence type="ECO:0000313" key="2">
    <source>
        <dbReference type="Proteomes" id="UP000315295"/>
    </source>
</evidence>
<proteinExistence type="predicted"/>